<dbReference type="InterPro" id="IPR002346">
    <property type="entry name" value="Mopterin_DH_FAD-bd"/>
</dbReference>
<dbReference type="SMART" id="SM01092">
    <property type="entry name" value="CO_deh_flav_C"/>
    <property type="match status" value="1"/>
</dbReference>
<evidence type="ECO:0000313" key="2">
    <source>
        <dbReference type="EMBL" id="GLS19879.1"/>
    </source>
</evidence>
<dbReference type="Pfam" id="PF03450">
    <property type="entry name" value="CO_deh_flav_C"/>
    <property type="match status" value="1"/>
</dbReference>
<dbReference type="Gene3D" id="3.30.465.10">
    <property type="match status" value="1"/>
</dbReference>
<dbReference type="InterPro" id="IPR016169">
    <property type="entry name" value="FAD-bd_PCMH_sub2"/>
</dbReference>
<feature type="domain" description="CO dehydrogenase flavoprotein C-terminal" evidence="1">
    <location>
        <begin position="104"/>
        <end position="203"/>
    </location>
</feature>
<proteinExistence type="predicted"/>
<dbReference type="PANTHER" id="PTHR42659">
    <property type="entry name" value="XANTHINE DEHYDROGENASE SUBUNIT C-RELATED"/>
    <property type="match status" value="1"/>
</dbReference>
<organism evidence="2 3">
    <name type="scientific">Labrys miyagiensis</name>
    <dbReference type="NCBI Taxonomy" id="346912"/>
    <lineage>
        <taxon>Bacteria</taxon>
        <taxon>Pseudomonadati</taxon>
        <taxon>Pseudomonadota</taxon>
        <taxon>Alphaproteobacteria</taxon>
        <taxon>Hyphomicrobiales</taxon>
        <taxon>Xanthobacteraceae</taxon>
        <taxon>Labrys</taxon>
    </lineage>
</organism>
<name>A0ABQ6CJG2_9HYPH</name>
<evidence type="ECO:0000313" key="3">
    <source>
        <dbReference type="Proteomes" id="UP001156882"/>
    </source>
</evidence>
<dbReference type="Proteomes" id="UP001156882">
    <property type="component" value="Unassembled WGS sequence"/>
</dbReference>
<accession>A0ABQ6CJG2</accession>
<dbReference type="SUPFAM" id="SSF55447">
    <property type="entry name" value="CO dehydrogenase flavoprotein C-terminal domain-like"/>
    <property type="match status" value="1"/>
</dbReference>
<comment type="caution">
    <text evidence="2">The sequence shown here is derived from an EMBL/GenBank/DDBJ whole genome shotgun (WGS) entry which is preliminary data.</text>
</comment>
<dbReference type="InterPro" id="IPR051312">
    <property type="entry name" value="Diverse_Substr_Oxidored"/>
</dbReference>
<protein>
    <recommendedName>
        <fullName evidence="1">CO dehydrogenase flavoprotein C-terminal domain-containing protein</fullName>
    </recommendedName>
</protein>
<dbReference type="InterPro" id="IPR036318">
    <property type="entry name" value="FAD-bd_PCMH-like_sf"/>
</dbReference>
<sequence length="209" mass="21809">MTAPAAATNGIPGAGCDALEGFNRYHAILGASSSCVATHPSDMCVALAALDADVHLLGPAGARRVKLVDLHRLPGGRPDLETELRSGELITAVELALLPFARRSTYRKVRDRSSYAFALVSIAAALSVREDGTVDAIRVALGGVAAKPWRAYAFEQALAGKPAIEANFCEAAEAELAKASGLAHNAFKIDLARSLLVSTKMELSGENVA</sequence>
<dbReference type="Gene3D" id="3.30.390.50">
    <property type="entry name" value="CO dehydrogenase flavoprotein, C-terminal domain"/>
    <property type="match status" value="1"/>
</dbReference>
<keyword evidence="3" id="KW-1185">Reference proteome</keyword>
<reference evidence="3" key="1">
    <citation type="journal article" date="2019" name="Int. J. Syst. Evol. Microbiol.">
        <title>The Global Catalogue of Microorganisms (GCM) 10K type strain sequencing project: providing services to taxonomists for standard genome sequencing and annotation.</title>
        <authorList>
            <consortium name="The Broad Institute Genomics Platform"/>
            <consortium name="The Broad Institute Genome Sequencing Center for Infectious Disease"/>
            <person name="Wu L."/>
            <person name="Ma J."/>
        </authorList>
    </citation>
    <scope>NUCLEOTIDE SEQUENCE [LARGE SCALE GENOMIC DNA]</scope>
    <source>
        <strain evidence="3">NBRC 101365</strain>
    </source>
</reference>
<dbReference type="SUPFAM" id="SSF56176">
    <property type="entry name" value="FAD-binding/transporter-associated domain-like"/>
    <property type="match status" value="1"/>
</dbReference>
<dbReference type="PANTHER" id="PTHR42659:SF1">
    <property type="entry name" value="OXIDOREDUCTASE"/>
    <property type="match status" value="1"/>
</dbReference>
<dbReference type="EMBL" id="BSPC01000025">
    <property type="protein sequence ID" value="GLS19879.1"/>
    <property type="molecule type" value="Genomic_DNA"/>
</dbReference>
<dbReference type="InterPro" id="IPR005107">
    <property type="entry name" value="CO_DH_flav_C"/>
</dbReference>
<evidence type="ECO:0000259" key="1">
    <source>
        <dbReference type="SMART" id="SM01092"/>
    </source>
</evidence>
<dbReference type="Pfam" id="PF00941">
    <property type="entry name" value="FAD_binding_5"/>
    <property type="match status" value="1"/>
</dbReference>
<gene>
    <name evidence="2" type="ORF">GCM10007874_28960</name>
</gene>
<dbReference type="InterPro" id="IPR036683">
    <property type="entry name" value="CO_DH_flav_C_dom_sf"/>
</dbReference>